<sequence length="280" mass="31449">MSAKPLLGQFVWFKTPVPCRDAFGGLAIDVALRQYYDFIASAADQKAAAQECLDQVLPLALRYSLEKITDGIEAAYPTDPKLPNYQDHVFVAAEELREWLRRKRRQGKLQADVWPTIETFERPSFATDLLITDTARESVLWIHIAPGAGSDHGIVGRWKSEMVAFVSALPRLTQQYLRLDIKQLDCALVDPFLAETGHDEDVWALGELDALTGKVGVADGILRMRAQHRETLRSKIGEALAPDEETQLKLIDEAFQRIAYEAAERVSSVRLNIRGPRRHG</sequence>
<protein>
    <submittedName>
        <fullName evidence="1">Uncharacterized protein</fullName>
    </submittedName>
</protein>
<reference evidence="1" key="2">
    <citation type="submission" date="2020-09" db="EMBL/GenBank/DDBJ databases">
        <authorList>
            <person name="Sun Q."/>
            <person name="Zhou Y."/>
        </authorList>
    </citation>
    <scope>NUCLEOTIDE SEQUENCE</scope>
    <source>
        <strain evidence="1">CGMCC 1.15320</strain>
    </source>
</reference>
<dbReference type="AlphaFoldDB" id="A0A916S3X5"/>
<keyword evidence="2" id="KW-1185">Reference proteome</keyword>
<evidence type="ECO:0000313" key="2">
    <source>
        <dbReference type="Proteomes" id="UP000636264"/>
    </source>
</evidence>
<accession>A0A916S3X5</accession>
<dbReference type="EMBL" id="BMIF01000032">
    <property type="protein sequence ID" value="GGA82828.1"/>
    <property type="molecule type" value="Genomic_DNA"/>
</dbReference>
<organism evidence="1 2">
    <name type="scientific">Nitratireductor aestuarii</name>
    <dbReference type="NCBI Taxonomy" id="1735103"/>
    <lineage>
        <taxon>Bacteria</taxon>
        <taxon>Pseudomonadati</taxon>
        <taxon>Pseudomonadota</taxon>
        <taxon>Alphaproteobacteria</taxon>
        <taxon>Hyphomicrobiales</taxon>
        <taxon>Phyllobacteriaceae</taxon>
        <taxon>Nitratireductor</taxon>
    </lineage>
</organism>
<evidence type="ECO:0000313" key="1">
    <source>
        <dbReference type="EMBL" id="GGA82828.1"/>
    </source>
</evidence>
<name>A0A916S3X5_9HYPH</name>
<reference evidence="1" key="1">
    <citation type="journal article" date="2014" name="Int. J. Syst. Evol. Microbiol.">
        <title>Complete genome sequence of Corynebacterium casei LMG S-19264T (=DSM 44701T), isolated from a smear-ripened cheese.</title>
        <authorList>
            <consortium name="US DOE Joint Genome Institute (JGI-PGF)"/>
            <person name="Walter F."/>
            <person name="Albersmeier A."/>
            <person name="Kalinowski J."/>
            <person name="Ruckert C."/>
        </authorList>
    </citation>
    <scope>NUCLEOTIDE SEQUENCE</scope>
    <source>
        <strain evidence="1">CGMCC 1.15320</strain>
    </source>
</reference>
<proteinExistence type="predicted"/>
<gene>
    <name evidence="1" type="ORF">GCM10011385_41300</name>
</gene>
<comment type="caution">
    <text evidence="1">The sequence shown here is derived from an EMBL/GenBank/DDBJ whole genome shotgun (WGS) entry which is preliminary data.</text>
</comment>
<dbReference type="RefSeq" id="WP_188722992.1">
    <property type="nucleotide sequence ID" value="NZ_BMIF01000032.1"/>
</dbReference>
<dbReference type="Proteomes" id="UP000636264">
    <property type="component" value="Unassembled WGS sequence"/>
</dbReference>